<reference evidence="2" key="1">
    <citation type="journal article" date="2019" name="Int. J. Syst. Evol. Microbiol.">
        <title>The Global Catalogue of Microorganisms (GCM) 10K type strain sequencing project: providing services to taxonomists for standard genome sequencing and annotation.</title>
        <authorList>
            <consortium name="The Broad Institute Genomics Platform"/>
            <consortium name="The Broad Institute Genome Sequencing Center for Infectious Disease"/>
            <person name="Wu L."/>
            <person name="Ma J."/>
        </authorList>
    </citation>
    <scope>NUCLEOTIDE SEQUENCE [LARGE SCALE GENOMIC DNA]</scope>
    <source>
        <strain evidence="2">CCUG 30340</strain>
    </source>
</reference>
<protein>
    <submittedName>
        <fullName evidence="1">Helix-turn-helix transcriptional regulator</fullName>
    </submittedName>
</protein>
<dbReference type="Gene3D" id="1.10.238.160">
    <property type="match status" value="1"/>
</dbReference>
<organism evidence="1 2">
    <name type="scientific">Dokdonella ginsengisoli</name>
    <dbReference type="NCBI Taxonomy" id="363846"/>
    <lineage>
        <taxon>Bacteria</taxon>
        <taxon>Pseudomonadati</taxon>
        <taxon>Pseudomonadota</taxon>
        <taxon>Gammaproteobacteria</taxon>
        <taxon>Lysobacterales</taxon>
        <taxon>Rhodanobacteraceae</taxon>
        <taxon>Dokdonella</taxon>
    </lineage>
</organism>
<comment type="caution">
    <text evidence="1">The sequence shown here is derived from an EMBL/GenBank/DDBJ whole genome shotgun (WGS) entry which is preliminary data.</text>
</comment>
<keyword evidence="2" id="KW-1185">Reference proteome</keyword>
<evidence type="ECO:0000313" key="1">
    <source>
        <dbReference type="EMBL" id="MFC4819211.1"/>
    </source>
</evidence>
<name>A0ABV9QQT0_9GAMM</name>
<proteinExistence type="predicted"/>
<accession>A0ABV9QQT0</accession>
<dbReference type="Proteomes" id="UP001595886">
    <property type="component" value="Unassembled WGS sequence"/>
</dbReference>
<dbReference type="RefSeq" id="WP_380018961.1">
    <property type="nucleotide sequence ID" value="NZ_JBHSHD010000003.1"/>
</dbReference>
<evidence type="ECO:0000313" key="2">
    <source>
        <dbReference type="Proteomes" id="UP001595886"/>
    </source>
</evidence>
<sequence length="77" mass="8188">MSTTIASERLIDIDEVGQILGLARSRIYELGRTHGLRPVKIGRSSRWLDREVHALLAALVASRGADAPSGSPAPLAA</sequence>
<gene>
    <name evidence="1" type="ORF">ACFO6Q_02685</name>
</gene>
<dbReference type="EMBL" id="JBHSHD010000003">
    <property type="protein sequence ID" value="MFC4819211.1"/>
    <property type="molecule type" value="Genomic_DNA"/>
</dbReference>